<evidence type="ECO:0000256" key="7">
    <source>
        <dbReference type="ARBA" id="ARBA00045681"/>
    </source>
</evidence>
<feature type="compositionally biased region" description="Acidic residues" evidence="8">
    <location>
        <begin position="409"/>
        <end position="422"/>
    </location>
</feature>
<dbReference type="PANTHER" id="PTHR13184">
    <property type="entry name" value="37S RIBOSOMAL PROTEIN S22"/>
    <property type="match status" value="1"/>
</dbReference>
<keyword evidence="6" id="KW-0496">Mitochondrion</keyword>
<organism evidence="9 10">
    <name type="scientific">Phaseolus angularis</name>
    <name type="common">Azuki bean</name>
    <name type="synonym">Vigna angularis</name>
    <dbReference type="NCBI Taxonomy" id="3914"/>
    <lineage>
        <taxon>Eukaryota</taxon>
        <taxon>Viridiplantae</taxon>
        <taxon>Streptophyta</taxon>
        <taxon>Embryophyta</taxon>
        <taxon>Tracheophyta</taxon>
        <taxon>Spermatophyta</taxon>
        <taxon>Magnoliopsida</taxon>
        <taxon>eudicotyledons</taxon>
        <taxon>Gunneridae</taxon>
        <taxon>Pentapetalae</taxon>
        <taxon>rosids</taxon>
        <taxon>fabids</taxon>
        <taxon>Fabales</taxon>
        <taxon>Fabaceae</taxon>
        <taxon>Papilionoideae</taxon>
        <taxon>50 kb inversion clade</taxon>
        <taxon>NPAAA clade</taxon>
        <taxon>indigoferoid/millettioid clade</taxon>
        <taxon>Phaseoleae</taxon>
        <taxon>Vigna</taxon>
    </lineage>
</organism>
<comment type="function">
    <text evidence="7">Mitochondrial ribosome (mitoribosome) assembly factor. Binds at the interface of the head and body domains of the mitochondrial small ribosomal subunit (mt-SSU), occluding the mRNA channel and preventing compaction of the head domain towards the body. Probable inactive methyltransferase: retains the characteristic folding and ability to bind S-adenosyl-L-methionine, but it probably lost its methyltransferase activity.</text>
</comment>
<dbReference type="STRING" id="3914.A0A0L9U1D0"/>
<dbReference type="EMBL" id="CM003372">
    <property type="protein sequence ID" value="KOM36462.1"/>
    <property type="molecule type" value="Genomic_DNA"/>
</dbReference>
<feature type="region of interest" description="Disordered" evidence="8">
    <location>
        <begin position="406"/>
        <end position="431"/>
    </location>
</feature>
<dbReference type="GO" id="GO:0008168">
    <property type="term" value="F:methyltransferase activity"/>
    <property type="evidence" value="ECO:0007669"/>
    <property type="project" value="InterPro"/>
</dbReference>
<keyword evidence="2" id="KW-0479">Metal-binding</keyword>
<keyword evidence="5" id="KW-0411">Iron-sulfur</keyword>
<dbReference type="PANTHER" id="PTHR13184:SF5">
    <property type="entry name" value="METHYLTRANSFERASE-LIKE PROTEIN 17, MITOCHONDRIAL"/>
    <property type="match status" value="1"/>
</dbReference>
<dbReference type="Gramene" id="KOM36462">
    <property type="protein sequence ID" value="KOM36462"/>
    <property type="gene ID" value="LR48_Vigan02g261200"/>
</dbReference>
<keyword evidence="4" id="KW-0408">Iron</keyword>
<dbReference type="GO" id="GO:0005763">
    <property type="term" value="C:mitochondrial small ribosomal subunit"/>
    <property type="evidence" value="ECO:0007669"/>
    <property type="project" value="TreeGrafter"/>
</dbReference>
<evidence type="ECO:0000256" key="1">
    <source>
        <dbReference type="ARBA" id="ARBA00004173"/>
    </source>
</evidence>
<dbReference type="OMA" id="IMRMTIP"/>
<dbReference type="Proteomes" id="UP000053144">
    <property type="component" value="Chromosome 2"/>
</dbReference>
<proteinExistence type="predicted"/>
<keyword evidence="3" id="KW-0809">Transit peptide</keyword>
<dbReference type="GO" id="GO:0046872">
    <property type="term" value="F:metal ion binding"/>
    <property type="evidence" value="ECO:0007669"/>
    <property type="project" value="UniProtKB-KW"/>
</dbReference>
<evidence type="ECO:0000313" key="9">
    <source>
        <dbReference type="EMBL" id="KOM36462.1"/>
    </source>
</evidence>
<dbReference type="GO" id="GO:0003735">
    <property type="term" value="F:structural constituent of ribosome"/>
    <property type="evidence" value="ECO:0007669"/>
    <property type="project" value="TreeGrafter"/>
</dbReference>
<name>A0A0L9U1D0_PHAAN</name>
<evidence type="ECO:0000256" key="8">
    <source>
        <dbReference type="SAM" id="MobiDB-lite"/>
    </source>
</evidence>
<dbReference type="GO" id="GO:0006412">
    <property type="term" value="P:translation"/>
    <property type="evidence" value="ECO:0007669"/>
    <property type="project" value="InterPro"/>
</dbReference>
<dbReference type="InterPro" id="IPR052571">
    <property type="entry name" value="Mt_RNA_Methyltransferase"/>
</dbReference>
<evidence type="ECO:0000256" key="2">
    <source>
        <dbReference type="ARBA" id="ARBA00022723"/>
    </source>
</evidence>
<protein>
    <submittedName>
        <fullName evidence="9">Uncharacterized protein</fullName>
    </submittedName>
</protein>
<evidence type="ECO:0000313" key="10">
    <source>
        <dbReference type="Proteomes" id="UP000053144"/>
    </source>
</evidence>
<dbReference type="AlphaFoldDB" id="A0A0L9U1D0"/>
<evidence type="ECO:0000256" key="6">
    <source>
        <dbReference type="ARBA" id="ARBA00023128"/>
    </source>
</evidence>
<dbReference type="InterPro" id="IPR015324">
    <property type="entry name" value="Ribosomal_Rsm22-like"/>
</dbReference>
<comment type="subcellular location">
    <subcellularLocation>
        <location evidence="1">Mitochondrion</location>
    </subcellularLocation>
</comment>
<evidence type="ECO:0000256" key="5">
    <source>
        <dbReference type="ARBA" id="ARBA00023014"/>
    </source>
</evidence>
<dbReference type="GO" id="GO:0051536">
    <property type="term" value="F:iron-sulfur cluster binding"/>
    <property type="evidence" value="ECO:0007669"/>
    <property type="project" value="UniProtKB-KW"/>
</dbReference>
<dbReference type="SUPFAM" id="SSF53335">
    <property type="entry name" value="S-adenosyl-L-methionine-dependent methyltransferases"/>
    <property type="match status" value="1"/>
</dbReference>
<sequence length="498" mass="56633">MATQTIAETAQKLVNPEALRYAAKQSERCLVIPVRLRRAIKKYLKEQEEPYMKSKVLRLSQSFNQIKDVNLQLASTTAKKIVEDPLKSLEQSKRWKITSSYGDIGLMYRDDETIAYVASRMPAVYSACYRVLKEVRRRLPGFSPSKVLDFGAGTGSAFWALQEVWPKSLEKVNLIEPSQSMQRAGRSLVQGLKNLPLIHSYDSIQALSKSIGKSDRGHDLVIAVLVEPGTPHGSNIIAQMRSHILWMEERKYRKASRKNNEVCKDLITQKSGAFVVAPCPHDGICPLVKSGKYCHFVQRLERTSSQRAYKRSKGDPLRGFEDEKFSYVVFRRGPRPRQVEPWPLEGVEFETLKEQHAKRNPEDLEIDYEDWMKLQQADDTLHEVADAADDLETGDTSCEVVNAVSYDSDAVETDGDDDDSDNDYERREERASADLGGGWGRIVFMPVRRGRQVTMNVCRSTKKDASEGSYDRIVVTKSKNPTLHHQAKRSIWGDLWPF</sequence>
<dbReference type="Pfam" id="PF09243">
    <property type="entry name" value="Rsm22"/>
    <property type="match status" value="2"/>
</dbReference>
<accession>A0A0L9U1D0</accession>
<reference evidence="10" key="1">
    <citation type="journal article" date="2015" name="Proc. Natl. Acad. Sci. U.S.A.">
        <title>Genome sequencing of adzuki bean (Vigna angularis) provides insight into high starch and low fat accumulation and domestication.</title>
        <authorList>
            <person name="Yang K."/>
            <person name="Tian Z."/>
            <person name="Chen C."/>
            <person name="Luo L."/>
            <person name="Zhao B."/>
            <person name="Wang Z."/>
            <person name="Yu L."/>
            <person name="Li Y."/>
            <person name="Sun Y."/>
            <person name="Li W."/>
            <person name="Chen Y."/>
            <person name="Li Y."/>
            <person name="Zhang Y."/>
            <person name="Ai D."/>
            <person name="Zhao J."/>
            <person name="Shang C."/>
            <person name="Ma Y."/>
            <person name="Wu B."/>
            <person name="Wang M."/>
            <person name="Gao L."/>
            <person name="Sun D."/>
            <person name="Zhang P."/>
            <person name="Guo F."/>
            <person name="Wang W."/>
            <person name="Li Y."/>
            <person name="Wang J."/>
            <person name="Varshney R.K."/>
            <person name="Wang J."/>
            <person name="Ling H.Q."/>
            <person name="Wan P."/>
        </authorList>
    </citation>
    <scope>NUCLEOTIDE SEQUENCE</scope>
    <source>
        <strain evidence="10">cv. Jingnong 6</strain>
    </source>
</reference>
<dbReference type="InterPro" id="IPR029063">
    <property type="entry name" value="SAM-dependent_MTases_sf"/>
</dbReference>
<gene>
    <name evidence="9" type="ORF">LR48_Vigan02g261200</name>
</gene>
<evidence type="ECO:0000256" key="4">
    <source>
        <dbReference type="ARBA" id="ARBA00023004"/>
    </source>
</evidence>
<evidence type="ECO:0000256" key="3">
    <source>
        <dbReference type="ARBA" id="ARBA00022946"/>
    </source>
</evidence>